<feature type="transmembrane region" description="Helical" evidence="7">
    <location>
        <begin position="124"/>
        <end position="142"/>
    </location>
</feature>
<sequence>MRRVPSQPTEANRPWGLGWRSSTWFATLVVGFGVCTDLIVYSIVIPVFPFRLEQLGYTGVSALVGYILFAYSGGLVISTLPIAMFCERYDTRQTPFVLGMLFLVGSQILLMEAPAYWVMCLARIIQGVSSSVVWVVGLALLCENVPEAHVGRQLGLAMSGLSIGVLVGPPVGGGLYHAFGYRGPFIFGLMISVIDLLGRLLIIERKDALLWGVDPVALPEKDNEQPKSGSDEQIQEVQDSKKKGEASQDVQTQASPDIEAGPLKTVNAPKEDVTKETQEPITSAESRTTRQKHITLFGVVAQLGTSPRAVTAFFVTIAYGLVYASQEPTIPLHMQAEWGYDSTKVGLVFIASVVPTLFSSPFAGWLADARGAEWVAAPMLILAIPWWLIVIINGPVTLFIFAFAIQSLFTGGALSPITAELAAVARTFDDIGYGHVYGAFNLAYGVGSAVGPLIGGQIYDHTSHGWLAVCVLDAGLVFISAVLAFVYTGETSLLTRTLRLFRRKNDTTNENTPDSP</sequence>
<evidence type="ECO:0000313" key="9">
    <source>
        <dbReference type="EMBL" id="KZT23837.1"/>
    </source>
</evidence>
<feature type="transmembrane region" description="Helical" evidence="7">
    <location>
        <begin position="436"/>
        <end position="459"/>
    </location>
</feature>
<evidence type="ECO:0000313" key="10">
    <source>
        <dbReference type="Proteomes" id="UP000076761"/>
    </source>
</evidence>
<dbReference type="InterPro" id="IPR020846">
    <property type="entry name" value="MFS_dom"/>
</dbReference>
<feature type="compositionally biased region" description="Polar residues" evidence="6">
    <location>
        <begin position="226"/>
        <end position="237"/>
    </location>
</feature>
<keyword evidence="5 7" id="KW-0472">Membrane</keyword>
<feature type="region of interest" description="Disordered" evidence="6">
    <location>
        <begin position="220"/>
        <end position="287"/>
    </location>
</feature>
<evidence type="ECO:0000259" key="8">
    <source>
        <dbReference type="PROSITE" id="PS50850"/>
    </source>
</evidence>
<evidence type="ECO:0000256" key="6">
    <source>
        <dbReference type="SAM" id="MobiDB-lite"/>
    </source>
</evidence>
<feature type="transmembrane region" description="Helical" evidence="7">
    <location>
        <begin position="63"/>
        <end position="84"/>
    </location>
</feature>
<dbReference type="InParanoid" id="A0A165RI04"/>
<dbReference type="Pfam" id="PF07690">
    <property type="entry name" value="MFS_1"/>
    <property type="match status" value="2"/>
</dbReference>
<dbReference type="FunCoup" id="A0A165RI04">
    <property type="interactions" value="1"/>
</dbReference>
<feature type="transmembrane region" description="Helical" evidence="7">
    <location>
        <begin position="96"/>
        <end position="118"/>
    </location>
</feature>
<dbReference type="InterPro" id="IPR050930">
    <property type="entry name" value="MFS_Vesicular_Transporter"/>
</dbReference>
<dbReference type="Gene3D" id="1.20.1250.20">
    <property type="entry name" value="MFS general substrate transporter like domains"/>
    <property type="match status" value="2"/>
</dbReference>
<evidence type="ECO:0000256" key="1">
    <source>
        <dbReference type="ARBA" id="ARBA00004141"/>
    </source>
</evidence>
<keyword evidence="4 7" id="KW-1133">Transmembrane helix</keyword>
<dbReference type="GO" id="GO:0022857">
    <property type="term" value="F:transmembrane transporter activity"/>
    <property type="evidence" value="ECO:0007669"/>
    <property type="project" value="InterPro"/>
</dbReference>
<feature type="transmembrane region" description="Helical" evidence="7">
    <location>
        <begin position="185"/>
        <end position="202"/>
    </location>
</feature>
<keyword evidence="3 7" id="KW-0812">Transmembrane</keyword>
<feature type="transmembrane region" description="Helical" evidence="7">
    <location>
        <begin position="465"/>
        <end position="487"/>
    </location>
</feature>
<dbReference type="EMBL" id="KV425582">
    <property type="protein sequence ID" value="KZT23837.1"/>
    <property type="molecule type" value="Genomic_DNA"/>
</dbReference>
<accession>A0A165RI04</accession>
<dbReference type="OrthoDB" id="440553at2759"/>
<dbReference type="PROSITE" id="PS50850">
    <property type="entry name" value="MFS"/>
    <property type="match status" value="1"/>
</dbReference>
<evidence type="ECO:0000256" key="7">
    <source>
        <dbReference type="SAM" id="Phobius"/>
    </source>
</evidence>
<keyword evidence="2" id="KW-0813">Transport</keyword>
<feature type="transmembrane region" description="Helical" evidence="7">
    <location>
        <begin position="154"/>
        <end position="179"/>
    </location>
</feature>
<comment type="subcellular location">
    <subcellularLocation>
        <location evidence="1">Membrane</location>
        <topology evidence="1">Multi-pass membrane protein</topology>
    </subcellularLocation>
</comment>
<feature type="transmembrane region" description="Helical" evidence="7">
    <location>
        <begin position="21"/>
        <end position="43"/>
    </location>
</feature>
<dbReference type="InterPro" id="IPR036259">
    <property type="entry name" value="MFS_trans_sf"/>
</dbReference>
<gene>
    <name evidence="9" type="ORF">NEOLEDRAFT_1136012</name>
</gene>
<dbReference type="SUPFAM" id="SSF103473">
    <property type="entry name" value="MFS general substrate transporter"/>
    <property type="match status" value="1"/>
</dbReference>
<feature type="transmembrane region" description="Helical" evidence="7">
    <location>
        <begin position="345"/>
        <end position="367"/>
    </location>
</feature>
<reference evidence="9 10" key="1">
    <citation type="journal article" date="2016" name="Mol. Biol. Evol.">
        <title>Comparative Genomics of Early-Diverging Mushroom-Forming Fungi Provides Insights into the Origins of Lignocellulose Decay Capabilities.</title>
        <authorList>
            <person name="Nagy L.G."/>
            <person name="Riley R."/>
            <person name="Tritt A."/>
            <person name="Adam C."/>
            <person name="Daum C."/>
            <person name="Floudas D."/>
            <person name="Sun H."/>
            <person name="Yadav J.S."/>
            <person name="Pangilinan J."/>
            <person name="Larsson K.H."/>
            <person name="Matsuura K."/>
            <person name="Barry K."/>
            <person name="Labutti K."/>
            <person name="Kuo R."/>
            <person name="Ohm R.A."/>
            <person name="Bhattacharya S.S."/>
            <person name="Shirouzu T."/>
            <person name="Yoshinaga Y."/>
            <person name="Martin F.M."/>
            <person name="Grigoriev I.V."/>
            <person name="Hibbett D.S."/>
        </authorList>
    </citation>
    <scope>NUCLEOTIDE SEQUENCE [LARGE SCALE GENOMIC DNA]</scope>
    <source>
        <strain evidence="9 10">HHB14362 ss-1</strain>
    </source>
</reference>
<dbReference type="AlphaFoldDB" id="A0A165RI04"/>
<dbReference type="STRING" id="1314782.A0A165RI04"/>
<dbReference type="GO" id="GO:0016020">
    <property type="term" value="C:membrane"/>
    <property type="evidence" value="ECO:0007669"/>
    <property type="project" value="UniProtKB-SubCell"/>
</dbReference>
<dbReference type="PANTHER" id="PTHR23506">
    <property type="entry name" value="GH10249P"/>
    <property type="match status" value="1"/>
</dbReference>
<name>A0A165RI04_9AGAM</name>
<feature type="compositionally biased region" description="Basic and acidic residues" evidence="6">
    <location>
        <begin position="269"/>
        <end position="278"/>
    </location>
</feature>
<evidence type="ECO:0000256" key="5">
    <source>
        <dbReference type="ARBA" id="ARBA00023136"/>
    </source>
</evidence>
<keyword evidence="10" id="KW-1185">Reference proteome</keyword>
<evidence type="ECO:0000256" key="4">
    <source>
        <dbReference type="ARBA" id="ARBA00022989"/>
    </source>
</evidence>
<dbReference type="Proteomes" id="UP000076761">
    <property type="component" value="Unassembled WGS sequence"/>
</dbReference>
<proteinExistence type="predicted"/>
<evidence type="ECO:0000256" key="3">
    <source>
        <dbReference type="ARBA" id="ARBA00022692"/>
    </source>
</evidence>
<evidence type="ECO:0000256" key="2">
    <source>
        <dbReference type="ARBA" id="ARBA00022448"/>
    </source>
</evidence>
<dbReference type="CDD" id="cd17325">
    <property type="entry name" value="MFS_MdtG_SLC18_like"/>
    <property type="match status" value="1"/>
</dbReference>
<feature type="domain" description="Major facilitator superfamily (MFS) profile" evidence="8">
    <location>
        <begin position="26"/>
        <end position="492"/>
    </location>
</feature>
<dbReference type="PANTHER" id="PTHR23506:SF23">
    <property type="entry name" value="GH10249P"/>
    <property type="match status" value="1"/>
</dbReference>
<organism evidence="9 10">
    <name type="scientific">Neolentinus lepideus HHB14362 ss-1</name>
    <dbReference type="NCBI Taxonomy" id="1314782"/>
    <lineage>
        <taxon>Eukaryota</taxon>
        <taxon>Fungi</taxon>
        <taxon>Dikarya</taxon>
        <taxon>Basidiomycota</taxon>
        <taxon>Agaricomycotina</taxon>
        <taxon>Agaricomycetes</taxon>
        <taxon>Gloeophyllales</taxon>
        <taxon>Gloeophyllaceae</taxon>
        <taxon>Neolentinus</taxon>
    </lineage>
</organism>
<protein>
    <submittedName>
        <fullName evidence="9">MFS general substrate transporter</fullName>
    </submittedName>
</protein>
<dbReference type="InterPro" id="IPR011701">
    <property type="entry name" value="MFS"/>
</dbReference>